<dbReference type="EMBL" id="QRCT01000012">
    <property type="protein sequence ID" value="RDU24514.1"/>
    <property type="molecule type" value="Genomic_DNA"/>
</dbReference>
<dbReference type="SUPFAM" id="SSF46689">
    <property type="entry name" value="Homeodomain-like"/>
    <property type="match status" value="1"/>
</dbReference>
<dbReference type="Pfam" id="PF14278">
    <property type="entry name" value="TetR_C_8"/>
    <property type="match status" value="1"/>
</dbReference>
<dbReference type="GO" id="GO:0016301">
    <property type="term" value="F:kinase activity"/>
    <property type="evidence" value="ECO:0007669"/>
    <property type="project" value="UniProtKB-KW"/>
</dbReference>
<dbReference type="RefSeq" id="WP_115480747.1">
    <property type="nucleotide sequence ID" value="NZ_QRCT01000012.1"/>
</dbReference>
<comment type="caution">
    <text evidence="2">The sequence shown here is derived from an EMBL/GenBank/DDBJ whole genome shotgun (WGS) entry which is preliminary data.</text>
</comment>
<sequence>MASTYLTKLGMAEVLKNLMLTTPINKIRIVDITEGCHISRHTFYNHFIDIYDLLGWIYKNEIIEDLDDYCHYDKWKDGILRVLEYTLKNKKLCLNTYRSLGREHLEEFLYSVFSHVLLGVMGEIQQNIHVTDSFKEEASDFYANAFVGLFMSWLKTDLKESPQVFANRVDRMLEGNLVALFKRNEIE</sequence>
<dbReference type="AlphaFoldDB" id="A0A371AY55"/>
<keyword evidence="2" id="KW-0418">Kinase</keyword>
<gene>
    <name evidence="2" type="ORF">DWV06_03360</name>
</gene>
<dbReference type="InterPro" id="IPR039532">
    <property type="entry name" value="TetR_C_Firmicutes"/>
</dbReference>
<feature type="domain" description="Transcriptional regulator TetR C-terminal Firmicutes type" evidence="1">
    <location>
        <begin position="73"/>
        <end position="175"/>
    </location>
</feature>
<reference evidence="2 3" key="1">
    <citation type="submission" date="2018-07" db="EMBL/GenBank/DDBJ databases">
        <title>Anaerosacharophilus polymeroproducens gen. nov. sp. nov., an anaerobic bacterium isolated from salt field.</title>
        <authorList>
            <person name="Kim W."/>
            <person name="Yang S.-H."/>
            <person name="Oh J."/>
            <person name="Lee J.-H."/>
            <person name="Kwon K.K."/>
        </authorList>
    </citation>
    <scope>NUCLEOTIDE SEQUENCE [LARGE SCALE GENOMIC DNA]</scope>
    <source>
        <strain evidence="2 3">MCWD5</strain>
    </source>
</reference>
<dbReference type="PANTHER" id="PTHR43479">
    <property type="entry name" value="ACREF/ENVCD OPERON REPRESSOR-RELATED"/>
    <property type="match status" value="1"/>
</dbReference>
<keyword evidence="3" id="KW-1185">Reference proteome</keyword>
<accession>A0A371AY55</accession>
<evidence type="ECO:0000313" key="2">
    <source>
        <dbReference type="EMBL" id="RDU24514.1"/>
    </source>
</evidence>
<dbReference type="PANTHER" id="PTHR43479:SF7">
    <property type="entry name" value="TETR-FAMILY TRANSCRIPTIONAL REGULATOR"/>
    <property type="match status" value="1"/>
</dbReference>
<evidence type="ECO:0000313" key="3">
    <source>
        <dbReference type="Proteomes" id="UP000255036"/>
    </source>
</evidence>
<dbReference type="OrthoDB" id="9810250at2"/>
<name>A0A371AY55_9FIRM</name>
<dbReference type="Proteomes" id="UP000255036">
    <property type="component" value="Unassembled WGS sequence"/>
</dbReference>
<proteinExistence type="predicted"/>
<protein>
    <submittedName>
        <fullName evidence="2">Dihydroxyacetone kinase transcriptional activator DhaS</fullName>
    </submittedName>
</protein>
<keyword evidence="2" id="KW-0808">Transferase</keyword>
<evidence type="ECO:0000259" key="1">
    <source>
        <dbReference type="Pfam" id="PF14278"/>
    </source>
</evidence>
<organism evidence="2 3">
    <name type="scientific">Anaerosacchariphilus polymeriproducens</name>
    <dbReference type="NCBI Taxonomy" id="1812858"/>
    <lineage>
        <taxon>Bacteria</taxon>
        <taxon>Bacillati</taxon>
        <taxon>Bacillota</taxon>
        <taxon>Clostridia</taxon>
        <taxon>Lachnospirales</taxon>
        <taxon>Lachnospiraceae</taxon>
        <taxon>Anaerosacchariphilus</taxon>
    </lineage>
</organism>
<dbReference type="InterPro" id="IPR009057">
    <property type="entry name" value="Homeodomain-like_sf"/>
</dbReference>
<dbReference type="InterPro" id="IPR050624">
    <property type="entry name" value="HTH-type_Tx_Regulator"/>
</dbReference>
<dbReference type="Gene3D" id="1.10.357.10">
    <property type="entry name" value="Tetracycline Repressor, domain 2"/>
    <property type="match status" value="1"/>
</dbReference>